<dbReference type="InterPro" id="IPR058913">
    <property type="entry name" value="Integrase_dom_put"/>
</dbReference>
<feature type="domain" description="Integrase core" evidence="1">
    <location>
        <begin position="173"/>
        <end position="344"/>
    </location>
</feature>
<protein>
    <recommendedName>
        <fullName evidence="1">Integrase core domain-containing protein</fullName>
    </recommendedName>
</protein>
<dbReference type="Gene3D" id="3.30.420.10">
    <property type="entry name" value="Ribonuclease H-like superfamily/Ribonuclease H"/>
    <property type="match status" value="1"/>
</dbReference>
<dbReference type="EnsemblMetazoa" id="G14227.1">
    <property type="protein sequence ID" value="G14227.1:cds"/>
    <property type="gene ID" value="G14227"/>
</dbReference>
<accession>A0A8W8IJB0</accession>
<dbReference type="PANTHER" id="PTHR46791:SF9">
    <property type="entry name" value="INTEGRASE CATALYTIC DOMAIN-CONTAINING PROTEIN"/>
    <property type="match status" value="1"/>
</dbReference>
<proteinExistence type="predicted"/>
<dbReference type="Pfam" id="PF24764">
    <property type="entry name" value="rva_4"/>
    <property type="match status" value="1"/>
</dbReference>
<organism evidence="2 3">
    <name type="scientific">Magallana gigas</name>
    <name type="common">Pacific oyster</name>
    <name type="synonym">Crassostrea gigas</name>
    <dbReference type="NCBI Taxonomy" id="29159"/>
    <lineage>
        <taxon>Eukaryota</taxon>
        <taxon>Metazoa</taxon>
        <taxon>Spiralia</taxon>
        <taxon>Lophotrochozoa</taxon>
        <taxon>Mollusca</taxon>
        <taxon>Bivalvia</taxon>
        <taxon>Autobranchia</taxon>
        <taxon>Pteriomorphia</taxon>
        <taxon>Ostreida</taxon>
        <taxon>Ostreoidea</taxon>
        <taxon>Ostreidae</taxon>
        <taxon>Magallana</taxon>
    </lineage>
</organism>
<name>A0A8W8IJB0_MAGGI</name>
<dbReference type="SUPFAM" id="SSF53098">
    <property type="entry name" value="Ribonuclease H-like"/>
    <property type="match status" value="1"/>
</dbReference>
<dbReference type="InterPro" id="IPR012337">
    <property type="entry name" value="RNaseH-like_sf"/>
</dbReference>
<reference evidence="2" key="1">
    <citation type="submission" date="2022-08" db="UniProtKB">
        <authorList>
            <consortium name="EnsemblMetazoa"/>
        </authorList>
    </citation>
    <scope>IDENTIFICATION</scope>
    <source>
        <strain evidence="2">05x7-T-G4-1.051#20</strain>
    </source>
</reference>
<dbReference type="InterPro" id="IPR036397">
    <property type="entry name" value="RNaseH_sf"/>
</dbReference>
<dbReference type="GO" id="GO:0003676">
    <property type="term" value="F:nucleic acid binding"/>
    <property type="evidence" value="ECO:0007669"/>
    <property type="project" value="InterPro"/>
</dbReference>
<sequence>MAERPNGEQDMLMNIQQVILTANRCFENGDVDCTIILAELRQSQRSLNLVSTIGENNKRQIEATIAALIDQIELKMANHRQENAFFAPRENVSGGSGRYKVIIPNEQLQTLYDLKFTAPQMAEKFDCSEPLIYKRLQEAGLKLRDRYSNIRDADLDAKLAGFSQNFQTLDLLWGISTHGGIDGFSRLVVFLKADTDNRASTVLQHFIKACLQYGVPSRVRSDHGGENIMVALFMNLINGDQRHSHVTGRSVHNIRIERLWRDVYIQVCQKYHNLFYGMEDEGLLDAENVYHIFALHKIYLPVINEELEIFRQGYNKHKLSTENGRSPEQLWTSGILSHINSDATPVQNLFGRPLEETLEVQLRYYGLNPEDFSISEDTSPSLLSDEQSRLLDLRLYEDLTPKQAYTKCLDYLTEIGLL</sequence>
<dbReference type="Proteomes" id="UP000005408">
    <property type="component" value="Unassembled WGS sequence"/>
</dbReference>
<keyword evidence="3" id="KW-1185">Reference proteome</keyword>
<evidence type="ECO:0000313" key="3">
    <source>
        <dbReference type="Proteomes" id="UP000005408"/>
    </source>
</evidence>
<dbReference type="AlphaFoldDB" id="A0A8W8IJB0"/>
<evidence type="ECO:0000313" key="2">
    <source>
        <dbReference type="EnsemblMetazoa" id="G14227.1:cds"/>
    </source>
</evidence>
<evidence type="ECO:0000259" key="1">
    <source>
        <dbReference type="Pfam" id="PF24764"/>
    </source>
</evidence>
<dbReference type="PANTHER" id="PTHR46791">
    <property type="entry name" value="EXPRESSED PROTEIN"/>
    <property type="match status" value="1"/>
</dbReference>